<dbReference type="Ensembl" id="ENSMODT00000043694.2">
    <property type="protein sequence ID" value="ENSMODP00000040589.2"/>
    <property type="gene ID" value="ENSMODG00000029035.2"/>
</dbReference>
<dbReference type="STRING" id="13616.ENSMODP00000040589"/>
<keyword evidence="3" id="KW-1185">Reference proteome</keyword>
<reference evidence="2" key="2">
    <citation type="submission" date="2025-08" db="UniProtKB">
        <authorList>
            <consortium name="Ensembl"/>
        </authorList>
    </citation>
    <scope>IDENTIFICATION</scope>
</reference>
<dbReference type="AlphaFoldDB" id="K7E487"/>
<dbReference type="Bgee" id="ENSMODG00000029035">
    <property type="expression patterns" value="Expressed in ovary and 12 other cell types or tissues"/>
</dbReference>
<evidence type="ECO:0000313" key="2">
    <source>
        <dbReference type="Ensembl" id="ENSMODP00000040589.2"/>
    </source>
</evidence>
<dbReference type="HOGENOM" id="CLU_773752_0_0_1"/>
<accession>K7E487</accession>
<organism evidence="2 3">
    <name type="scientific">Monodelphis domestica</name>
    <name type="common">Gray short-tailed opossum</name>
    <dbReference type="NCBI Taxonomy" id="13616"/>
    <lineage>
        <taxon>Eukaryota</taxon>
        <taxon>Metazoa</taxon>
        <taxon>Chordata</taxon>
        <taxon>Craniata</taxon>
        <taxon>Vertebrata</taxon>
        <taxon>Euteleostomi</taxon>
        <taxon>Mammalia</taxon>
        <taxon>Metatheria</taxon>
        <taxon>Didelphimorphia</taxon>
        <taxon>Didelphidae</taxon>
        <taxon>Monodelphis</taxon>
    </lineage>
</organism>
<evidence type="ECO:0000313" key="3">
    <source>
        <dbReference type="Proteomes" id="UP000002280"/>
    </source>
</evidence>
<dbReference type="GeneTree" id="ENSGT00940000162979"/>
<reference evidence="2 3" key="1">
    <citation type="journal article" date="2007" name="Nature">
        <title>Genome of the marsupial Monodelphis domestica reveals innovation in non-coding sequences.</title>
        <authorList>
            <person name="Mikkelsen T.S."/>
            <person name="Wakefield M.J."/>
            <person name="Aken B."/>
            <person name="Amemiya C.T."/>
            <person name="Chang J.L."/>
            <person name="Duke S."/>
            <person name="Garber M."/>
            <person name="Gentles A.J."/>
            <person name="Goodstadt L."/>
            <person name="Heger A."/>
            <person name="Jurka J."/>
            <person name="Kamal M."/>
            <person name="Mauceli E."/>
            <person name="Searle S.M."/>
            <person name="Sharpe T."/>
            <person name="Baker M.L."/>
            <person name="Batzer M.A."/>
            <person name="Benos P.V."/>
            <person name="Belov K."/>
            <person name="Clamp M."/>
            <person name="Cook A."/>
            <person name="Cuff J."/>
            <person name="Das R."/>
            <person name="Davidow L."/>
            <person name="Deakin J.E."/>
            <person name="Fazzari M.J."/>
            <person name="Glass J.L."/>
            <person name="Grabherr M."/>
            <person name="Greally J.M."/>
            <person name="Gu W."/>
            <person name="Hore T.A."/>
            <person name="Huttley G.A."/>
            <person name="Kleber M."/>
            <person name="Jirtle R.L."/>
            <person name="Koina E."/>
            <person name="Lee J.T."/>
            <person name="Mahony S."/>
            <person name="Marra M.A."/>
            <person name="Miller R.D."/>
            <person name="Nicholls R.D."/>
            <person name="Oda M."/>
            <person name="Papenfuss A.T."/>
            <person name="Parra Z.E."/>
            <person name="Pollock D.D."/>
            <person name="Ray D.A."/>
            <person name="Schein J.E."/>
            <person name="Speed T.P."/>
            <person name="Thompson K."/>
            <person name="VandeBerg J.L."/>
            <person name="Wade C.M."/>
            <person name="Walker J.A."/>
            <person name="Waters P.D."/>
            <person name="Webber C."/>
            <person name="Weidman J.R."/>
            <person name="Xie X."/>
            <person name="Zody M.C."/>
            <person name="Baldwin J."/>
            <person name="Abdouelleil A."/>
            <person name="Abdulkadir J."/>
            <person name="Abebe A."/>
            <person name="Abera B."/>
            <person name="Abreu J."/>
            <person name="Acer S.C."/>
            <person name="Aftuck L."/>
            <person name="Alexander A."/>
            <person name="An P."/>
            <person name="Anderson E."/>
            <person name="Anderson S."/>
            <person name="Arachi H."/>
            <person name="Azer M."/>
            <person name="Bachantsang P."/>
            <person name="Barry A."/>
            <person name="Bayul T."/>
            <person name="Berlin A."/>
            <person name="Bessette D."/>
            <person name="Bloom T."/>
            <person name="Bloom T."/>
            <person name="Boguslavskiy L."/>
            <person name="Bonnet C."/>
            <person name="Boukhgalter B."/>
            <person name="Bourzgui I."/>
            <person name="Brown A."/>
            <person name="Cahill P."/>
            <person name="Channer S."/>
            <person name="Cheshatsang Y."/>
            <person name="Chuda L."/>
            <person name="Citroen M."/>
            <person name="Collymore A."/>
            <person name="Cooke P."/>
            <person name="Costello M."/>
            <person name="D'Aco K."/>
            <person name="Daza R."/>
            <person name="De Haan G."/>
            <person name="DeGray S."/>
            <person name="DeMaso C."/>
            <person name="Dhargay N."/>
            <person name="Dooley K."/>
            <person name="Dooley E."/>
            <person name="Doricent M."/>
            <person name="Dorje P."/>
            <person name="Dorjee K."/>
            <person name="Dupes A."/>
            <person name="Elong R."/>
            <person name="Falk J."/>
            <person name="Farina A."/>
            <person name="Faro S."/>
            <person name="Ferguson D."/>
            <person name="Fisher S."/>
            <person name="Foley C.D."/>
            <person name="Franke A."/>
            <person name="Friedrich D."/>
            <person name="Gadbois L."/>
            <person name="Gearin G."/>
            <person name="Gearin C.R."/>
            <person name="Giannoukos G."/>
            <person name="Goode T."/>
            <person name="Graham J."/>
            <person name="Grandbois E."/>
            <person name="Grewal S."/>
            <person name="Gyaltsen K."/>
            <person name="Hafez N."/>
            <person name="Hagos B."/>
            <person name="Hall J."/>
            <person name="Henson C."/>
            <person name="Hollinger A."/>
            <person name="Honan T."/>
            <person name="Huard M.D."/>
            <person name="Hughes L."/>
            <person name="Hurhula B."/>
            <person name="Husby M.E."/>
            <person name="Kamat A."/>
            <person name="Kanga B."/>
            <person name="Kashin S."/>
            <person name="Khazanovich D."/>
            <person name="Kisner P."/>
            <person name="Lance K."/>
            <person name="Lara M."/>
            <person name="Lee W."/>
            <person name="Lennon N."/>
            <person name="Letendre F."/>
            <person name="LeVine R."/>
            <person name="Lipovsky A."/>
            <person name="Liu X."/>
            <person name="Liu J."/>
            <person name="Liu S."/>
            <person name="Lokyitsang T."/>
            <person name="Lokyitsang Y."/>
            <person name="Lubonja R."/>
            <person name="Lui A."/>
            <person name="MacDonald P."/>
            <person name="Magnisalis V."/>
            <person name="Maru K."/>
            <person name="Matthews C."/>
            <person name="McCusker W."/>
            <person name="McDonough S."/>
            <person name="Mehta T."/>
            <person name="Meldrim J."/>
            <person name="Meneus L."/>
            <person name="Mihai O."/>
            <person name="Mihalev A."/>
            <person name="Mihova T."/>
            <person name="Mittelman R."/>
            <person name="Mlenga V."/>
            <person name="Montmayeur A."/>
            <person name="Mulrain L."/>
            <person name="Navidi A."/>
            <person name="Naylor J."/>
            <person name="Negash T."/>
            <person name="Nguyen T."/>
            <person name="Nguyen N."/>
            <person name="Nicol R."/>
            <person name="Norbu C."/>
            <person name="Norbu N."/>
            <person name="Novod N."/>
            <person name="O'Neill B."/>
            <person name="Osman S."/>
            <person name="Markiewicz E."/>
            <person name="Oyono O.L."/>
            <person name="Patti C."/>
            <person name="Phunkhang P."/>
            <person name="Pierre F."/>
            <person name="Priest M."/>
            <person name="Raghuraman S."/>
            <person name="Rege F."/>
            <person name="Reyes R."/>
            <person name="Rise C."/>
            <person name="Rogov P."/>
            <person name="Ross K."/>
            <person name="Ryan E."/>
            <person name="Settipalli S."/>
            <person name="Shea T."/>
            <person name="Sherpa N."/>
            <person name="Shi L."/>
            <person name="Shih D."/>
            <person name="Sparrow T."/>
            <person name="Spaulding J."/>
            <person name="Stalker J."/>
            <person name="Stange-Thomann N."/>
            <person name="Stavropoulos S."/>
            <person name="Stone C."/>
            <person name="Strader C."/>
            <person name="Tesfaye S."/>
            <person name="Thomson T."/>
            <person name="Thoulutsang Y."/>
            <person name="Thoulutsang D."/>
            <person name="Topham K."/>
            <person name="Topping I."/>
            <person name="Tsamla T."/>
            <person name="Vassiliev H."/>
            <person name="Vo A."/>
            <person name="Wangchuk T."/>
            <person name="Wangdi T."/>
            <person name="Weiand M."/>
            <person name="Wilkinson J."/>
            <person name="Wilson A."/>
            <person name="Yadav S."/>
            <person name="Young G."/>
            <person name="Yu Q."/>
            <person name="Zembek L."/>
            <person name="Zhong D."/>
            <person name="Zimmer A."/>
            <person name="Zwirko Z."/>
            <person name="Jaffe D.B."/>
            <person name="Alvarez P."/>
            <person name="Brockman W."/>
            <person name="Butler J."/>
            <person name="Chin C."/>
            <person name="Gnerre S."/>
            <person name="MacCallum I."/>
            <person name="Graves J.A."/>
            <person name="Ponting C.P."/>
            <person name="Breen M."/>
            <person name="Samollow P.B."/>
            <person name="Lander E.S."/>
            <person name="Lindblad-Toh K."/>
        </authorList>
    </citation>
    <scope>NUCLEOTIDE SEQUENCE [LARGE SCALE GENOMIC DNA]</scope>
</reference>
<dbReference type="Proteomes" id="UP000002280">
    <property type="component" value="Chromosome 6"/>
</dbReference>
<proteinExistence type="predicted"/>
<feature type="compositionally biased region" description="Polar residues" evidence="1">
    <location>
        <begin position="35"/>
        <end position="55"/>
    </location>
</feature>
<name>K7E487_MONDO</name>
<protein>
    <submittedName>
        <fullName evidence="2">Uncharacterized protein</fullName>
    </submittedName>
</protein>
<dbReference type="PANTHER" id="PTHR47080">
    <property type="entry name" value="CHROMOSOME 16 OPEN READING FRAME 96"/>
    <property type="match status" value="1"/>
</dbReference>
<reference evidence="2" key="3">
    <citation type="submission" date="2025-09" db="UniProtKB">
        <authorList>
            <consortium name="Ensembl"/>
        </authorList>
    </citation>
    <scope>IDENTIFICATION</scope>
</reference>
<evidence type="ECO:0000256" key="1">
    <source>
        <dbReference type="SAM" id="MobiDB-lite"/>
    </source>
</evidence>
<dbReference type="eggNOG" id="ENOG502RC3N">
    <property type="taxonomic scope" value="Eukaryota"/>
</dbReference>
<feature type="region of interest" description="Disordered" evidence="1">
    <location>
        <begin position="115"/>
        <end position="162"/>
    </location>
</feature>
<sequence length="223" mass="24527">MITIRRANMISRLRPASANTFEYLQRLKLKEQMQQLEPNKETTNPPEQTIMSTEGQPHLDDNSLRKTNGKPPPNLTTFYPYGNPSPLTPGNAEVNIQGVDGVMYKGRMGSYGALRPINPEKDVTGLKVPRPPSPRSGYERGHYNMPGESSPIPPSSESLPSSVLLRPQSEDFPCMFSFCYSLPTKGGFAQPSLQRRGSAFYPTWAGAENGSLNLVPSGGWGRA</sequence>
<dbReference type="PANTHER" id="PTHR47080:SF1">
    <property type="entry name" value="CHROMOSOME 16 OPEN READING FRAME 96"/>
    <property type="match status" value="1"/>
</dbReference>
<dbReference type="InParanoid" id="K7E487"/>
<feature type="region of interest" description="Disordered" evidence="1">
    <location>
        <begin position="35"/>
        <end position="75"/>
    </location>
</feature>